<feature type="signal peptide" evidence="1">
    <location>
        <begin position="1"/>
        <end position="24"/>
    </location>
</feature>
<accession>A0A6G1K612</accession>
<sequence length="226" mass="25223">MKKPTALSLSLYLVSTILPSPTTSLPTPQSPTITNTTSEHWLIPRLDMHYMMSERESGLPLGWPAWARFPSTMDFDINLPSGPWNCKASFDNGTLPIGNQACTRKSTNMTTNPDDTTSSYASFTMMQWLGLDGEGEKKRPEISYILSVEEHRIVGLDVDTLWKGNQFITANNPYEPTSYMTCIMGRPLDGERCQIKSFLSVREDLVLEAFEVSGLNLEDGGVESEE</sequence>
<keyword evidence="1" id="KW-0732">Signal</keyword>
<dbReference type="AlphaFoldDB" id="A0A6G1K612"/>
<organism evidence="2 3">
    <name type="scientific">Pleomassaria siparia CBS 279.74</name>
    <dbReference type="NCBI Taxonomy" id="1314801"/>
    <lineage>
        <taxon>Eukaryota</taxon>
        <taxon>Fungi</taxon>
        <taxon>Dikarya</taxon>
        <taxon>Ascomycota</taxon>
        <taxon>Pezizomycotina</taxon>
        <taxon>Dothideomycetes</taxon>
        <taxon>Pleosporomycetidae</taxon>
        <taxon>Pleosporales</taxon>
        <taxon>Pleomassariaceae</taxon>
        <taxon>Pleomassaria</taxon>
    </lineage>
</organism>
<protein>
    <recommendedName>
        <fullName evidence="4">Ubiquitin 3 binding protein But2 C-terminal domain-containing protein</fullName>
    </recommendedName>
</protein>
<gene>
    <name evidence="2" type="ORF">K504DRAFT_534948</name>
</gene>
<dbReference type="Proteomes" id="UP000799428">
    <property type="component" value="Unassembled WGS sequence"/>
</dbReference>
<keyword evidence="3" id="KW-1185">Reference proteome</keyword>
<reference evidence="2" key="1">
    <citation type="journal article" date="2020" name="Stud. Mycol.">
        <title>101 Dothideomycetes genomes: a test case for predicting lifestyles and emergence of pathogens.</title>
        <authorList>
            <person name="Haridas S."/>
            <person name="Albert R."/>
            <person name="Binder M."/>
            <person name="Bloem J."/>
            <person name="Labutti K."/>
            <person name="Salamov A."/>
            <person name="Andreopoulos B."/>
            <person name="Baker S."/>
            <person name="Barry K."/>
            <person name="Bills G."/>
            <person name="Bluhm B."/>
            <person name="Cannon C."/>
            <person name="Castanera R."/>
            <person name="Culley D."/>
            <person name="Daum C."/>
            <person name="Ezra D."/>
            <person name="Gonzalez J."/>
            <person name="Henrissat B."/>
            <person name="Kuo A."/>
            <person name="Liang C."/>
            <person name="Lipzen A."/>
            <person name="Lutzoni F."/>
            <person name="Magnuson J."/>
            <person name="Mondo S."/>
            <person name="Nolan M."/>
            <person name="Ohm R."/>
            <person name="Pangilinan J."/>
            <person name="Park H.-J."/>
            <person name="Ramirez L."/>
            <person name="Alfaro M."/>
            <person name="Sun H."/>
            <person name="Tritt A."/>
            <person name="Yoshinaga Y."/>
            <person name="Zwiers L.-H."/>
            <person name="Turgeon B."/>
            <person name="Goodwin S."/>
            <person name="Spatafora J."/>
            <person name="Crous P."/>
            <person name="Grigoriev I."/>
        </authorList>
    </citation>
    <scope>NUCLEOTIDE SEQUENCE</scope>
    <source>
        <strain evidence="2">CBS 279.74</strain>
    </source>
</reference>
<dbReference type="OrthoDB" id="3922703at2759"/>
<dbReference type="EMBL" id="MU005772">
    <property type="protein sequence ID" value="KAF2708329.1"/>
    <property type="molecule type" value="Genomic_DNA"/>
</dbReference>
<evidence type="ECO:0000313" key="2">
    <source>
        <dbReference type="EMBL" id="KAF2708329.1"/>
    </source>
</evidence>
<proteinExistence type="predicted"/>
<feature type="chain" id="PRO_5026349082" description="Ubiquitin 3 binding protein But2 C-terminal domain-containing protein" evidence="1">
    <location>
        <begin position="25"/>
        <end position="226"/>
    </location>
</feature>
<evidence type="ECO:0008006" key="4">
    <source>
        <dbReference type="Google" id="ProtNLM"/>
    </source>
</evidence>
<evidence type="ECO:0000256" key="1">
    <source>
        <dbReference type="SAM" id="SignalP"/>
    </source>
</evidence>
<evidence type="ECO:0000313" key="3">
    <source>
        <dbReference type="Proteomes" id="UP000799428"/>
    </source>
</evidence>
<name>A0A6G1K612_9PLEO</name>